<dbReference type="SUPFAM" id="SSF52047">
    <property type="entry name" value="RNI-like"/>
    <property type="match status" value="1"/>
</dbReference>
<keyword evidence="2" id="KW-1185">Reference proteome</keyword>
<name>A0A518AJT2_9BACT</name>
<protein>
    <recommendedName>
        <fullName evidence="3">Leucine Rich repeats (2 copies)</fullName>
    </recommendedName>
</protein>
<dbReference type="Proteomes" id="UP000315750">
    <property type="component" value="Chromosome"/>
</dbReference>
<dbReference type="OrthoDB" id="255109at2"/>
<evidence type="ECO:0000313" key="2">
    <source>
        <dbReference type="Proteomes" id="UP000315750"/>
    </source>
</evidence>
<gene>
    <name evidence="1" type="ORF">Pan181_11920</name>
</gene>
<proteinExistence type="predicted"/>
<evidence type="ECO:0008006" key="3">
    <source>
        <dbReference type="Google" id="ProtNLM"/>
    </source>
</evidence>
<organism evidence="1 2">
    <name type="scientific">Aeoliella mucimassa</name>
    <dbReference type="NCBI Taxonomy" id="2527972"/>
    <lineage>
        <taxon>Bacteria</taxon>
        <taxon>Pseudomonadati</taxon>
        <taxon>Planctomycetota</taxon>
        <taxon>Planctomycetia</taxon>
        <taxon>Pirellulales</taxon>
        <taxon>Lacipirellulaceae</taxon>
        <taxon>Aeoliella</taxon>
    </lineage>
</organism>
<accession>A0A518AJT2</accession>
<dbReference type="AlphaFoldDB" id="A0A518AJT2"/>
<evidence type="ECO:0000313" key="1">
    <source>
        <dbReference type="EMBL" id="QDU55007.1"/>
    </source>
</evidence>
<dbReference type="RefSeq" id="WP_145245924.1">
    <property type="nucleotide sequence ID" value="NZ_CP036278.1"/>
</dbReference>
<dbReference type="EMBL" id="CP036278">
    <property type="protein sequence ID" value="QDU55007.1"/>
    <property type="molecule type" value="Genomic_DNA"/>
</dbReference>
<dbReference type="InterPro" id="IPR032675">
    <property type="entry name" value="LRR_dom_sf"/>
</dbReference>
<dbReference type="Gene3D" id="3.80.10.10">
    <property type="entry name" value="Ribonuclease Inhibitor"/>
    <property type="match status" value="1"/>
</dbReference>
<reference evidence="1 2" key="1">
    <citation type="submission" date="2019-02" db="EMBL/GenBank/DDBJ databases">
        <title>Deep-cultivation of Planctomycetes and their phenomic and genomic characterization uncovers novel biology.</title>
        <authorList>
            <person name="Wiegand S."/>
            <person name="Jogler M."/>
            <person name="Boedeker C."/>
            <person name="Pinto D."/>
            <person name="Vollmers J."/>
            <person name="Rivas-Marin E."/>
            <person name="Kohn T."/>
            <person name="Peeters S.H."/>
            <person name="Heuer A."/>
            <person name="Rast P."/>
            <person name="Oberbeckmann S."/>
            <person name="Bunk B."/>
            <person name="Jeske O."/>
            <person name="Meyerdierks A."/>
            <person name="Storesund J.E."/>
            <person name="Kallscheuer N."/>
            <person name="Luecker S."/>
            <person name="Lage O.M."/>
            <person name="Pohl T."/>
            <person name="Merkel B.J."/>
            <person name="Hornburger P."/>
            <person name="Mueller R.-W."/>
            <person name="Bruemmer F."/>
            <person name="Labrenz M."/>
            <person name="Spormann A.M."/>
            <person name="Op den Camp H."/>
            <person name="Overmann J."/>
            <person name="Amann R."/>
            <person name="Jetten M.S.M."/>
            <person name="Mascher T."/>
            <person name="Medema M.H."/>
            <person name="Devos D.P."/>
            <person name="Kaster A.-K."/>
            <person name="Ovreas L."/>
            <person name="Rohde M."/>
            <person name="Galperin M.Y."/>
            <person name="Jogler C."/>
        </authorList>
    </citation>
    <scope>NUCLEOTIDE SEQUENCE [LARGE SCALE GENOMIC DNA]</scope>
    <source>
        <strain evidence="1 2">Pan181</strain>
    </source>
</reference>
<sequence length="264" mass="29757">MPKLQFSMRWLLLAMTIAAVTVAYISLERSKYIYQDRALQELQRLTDCRVADEVEAGSPSVLGWFVSKDKFHRVLTARIGNVGEPIYPPGFLEQHLKEMPWLRAVDARWTDLDDRHVQEIVKAVPQVEHLLLFDVDVSDAGCRELSKLDSLLTLGIGEGVRSGPPPHLTPQCVIEVAKVRSLRKLIISLPDLTSKELSPLAGLTHLEVLDVSWSRVDDLAIPTLTQLRRLKRLDISETDVTAEGLHRLKQQMPGVEIVWGRMSS</sequence>
<dbReference type="KEGG" id="amuc:Pan181_11920"/>